<accession>A0AAW4PK16</accession>
<evidence type="ECO:0000313" key="3">
    <source>
        <dbReference type="Proteomes" id="UP001430455"/>
    </source>
</evidence>
<organism evidence="2 3">
    <name type="scientific">Haloarcula nitratireducens</name>
    <dbReference type="NCBI Taxonomy" id="2487749"/>
    <lineage>
        <taxon>Archaea</taxon>
        <taxon>Methanobacteriati</taxon>
        <taxon>Methanobacteriota</taxon>
        <taxon>Stenosarchaea group</taxon>
        <taxon>Halobacteria</taxon>
        <taxon>Halobacteriales</taxon>
        <taxon>Haloarculaceae</taxon>
        <taxon>Haloarcula</taxon>
    </lineage>
</organism>
<dbReference type="Proteomes" id="UP001430455">
    <property type="component" value="Unassembled WGS sequence"/>
</dbReference>
<gene>
    <name evidence="2" type="ORF">EGH23_26130</name>
</gene>
<proteinExistence type="predicted"/>
<dbReference type="RefSeq" id="WP_220582912.1">
    <property type="nucleotide sequence ID" value="NZ_RKLT01000058.1"/>
</dbReference>
<keyword evidence="1" id="KW-0472">Membrane</keyword>
<sequence>MDSHLLAVVLGVLLGGALLVVPRTALQLSVFMGPTRRRCGDYGTDAPISHTWMWGIRALGVMYLAIAAVIAYQTYL</sequence>
<dbReference type="AlphaFoldDB" id="A0AAW4PK16"/>
<comment type="caution">
    <text evidence="2">The sequence shown here is derived from an EMBL/GenBank/DDBJ whole genome shotgun (WGS) entry which is preliminary data.</text>
</comment>
<dbReference type="EMBL" id="RKLT01000058">
    <property type="protein sequence ID" value="MBX0298339.1"/>
    <property type="molecule type" value="Genomic_DNA"/>
</dbReference>
<feature type="transmembrane region" description="Helical" evidence="1">
    <location>
        <begin position="51"/>
        <end position="72"/>
    </location>
</feature>
<evidence type="ECO:0000256" key="1">
    <source>
        <dbReference type="SAM" id="Phobius"/>
    </source>
</evidence>
<keyword evidence="1" id="KW-1133">Transmembrane helix</keyword>
<protein>
    <submittedName>
        <fullName evidence="2">Uncharacterized protein</fullName>
    </submittedName>
</protein>
<keyword evidence="3" id="KW-1185">Reference proteome</keyword>
<name>A0AAW4PK16_9EURY</name>
<evidence type="ECO:0000313" key="2">
    <source>
        <dbReference type="EMBL" id="MBX0298339.1"/>
    </source>
</evidence>
<keyword evidence="1" id="KW-0812">Transmembrane</keyword>
<reference evidence="2 3" key="1">
    <citation type="submission" date="2021-06" db="EMBL/GenBank/DDBJ databases">
        <title>Halomicroarcula sp. a new haloarchaeum isolated from saline soil.</title>
        <authorList>
            <person name="Duran-Viseras A."/>
            <person name="Sanchez-Porro C."/>
            <person name="Ventosa A."/>
        </authorList>
    </citation>
    <scope>NUCLEOTIDE SEQUENCE [LARGE SCALE GENOMIC DNA]</scope>
    <source>
        <strain evidence="2 3">F27</strain>
    </source>
</reference>